<keyword evidence="3" id="KW-1185">Reference proteome</keyword>
<feature type="region of interest" description="Disordered" evidence="1">
    <location>
        <begin position="1"/>
        <end position="23"/>
    </location>
</feature>
<gene>
    <name evidence="2" type="ORF">AMATHDRAFT_49880</name>
</gene>
<proteinExistence type="predicted"/>
<dbReference type="AlphaFoldDB" id="A0A2A9NJT9"/>
<name>A0A2A9NJT9_9AGAR</name>
<dbReference type="OrthoDB" id="10618651at2759"/>
<organism evidence="2 3">
    <name type="scientific">Amanita thiersii Skay4041</name>
    <dbReference type="NCBI Taxonomy" id="703135"/>
    <lineage>
        <taxon>Eukaryota</taxon>
        <taxon>Fungi</taxon>
        <taxon>Dikarya</taxon>
        <taxon>Basidiomycota</taxon>
        <taxon>Agaricomycotina</taxon>
        <taxon>Agaricomycetes</taxon>
        <taxon>Agaricomycetidae</taxon>
        <taxon>Agaricales</taxon>
        <taxon>Pluteineae</taxon>
        <taxon>Amanitaceae</taxon>
        <taxon>Amanita</taxon>
    </lineage>
</organism>
<feature type="compositionally biased region" description="Low complexity" evidence="1">
    <location>
        <begin position="1"/>
        <end position="22"/>
    </location>
</feature>
<reference evidence="2 3" key="1">
    <citation type="submission" date="2014-02" db="EMBL/GenBank/DDBJ databases">
        <title>Transposable element dynamics among asymbiotic and ectomycorrhizal Amanita fungi.</title>
        <authorList>
            <consortium name="DOE Joint Genome Institute"/>
            <person name="Hess J."/>
            <person name="Skrede I."/>
            <person name="Wolfe B."/>
            <person name="LaButti K."/>
            <person name="Ohm R.A."/>
            <person name="Grigoriev I.V."/>
            <person name="Pringle A."/>
        </authorList>
    </citation>
    <scope>NUCLEOTIDE SEQUENCE [LARGE SCALE GENOMIC DNA]</scope>
    <source>
        <strain evidence="2 3">SKay4041</strain>
    </source>
</reference>
<accession>A0A2A9NJT9</accession>
<sequence length="120" mass="13768">MARDIPYPSTATTTPAASSDSTFRLSGLEREALKGRLEKWRADEYATGFYAMLPREWLLSERDLKRIIDKANIILNATIIDRSLLELEVASSIVLSPCLDSLCQCLEDFRMAKWIRERRD</sequence>
<evidence type="ECO:0000313" key="2">
    <source>
        <dbReference type="EMBL" id="PFH47972.1"/>
    </source>
</evidence>
<evidence type="ECO:0000313" key="3">
    <source>
        <dbReference type="Proteomes" id="UP000242287"/>
    </source>
</evidence>
<dbReference type="Proteomes" id="UP000242287">
    <property type="component" value="Unassembled WGS sequence"/>
</dbReference>
<protein>
    <submittedName>
        <fullName evidence="2">Uncharacterized protein</fullName>
    </submittedName>
</protein>
<dbReference type="EMBL" id="KZ302082">
    <property type="protein sequence ID" value="PFH47972.1"/>
    <property type="molecule type" value="Genomic_DNA"/>
</dbReference>
<evidence type="ECO:0000256" key="1">
    <source>
        <dbReference type="SAM" id="MobiDB-lite"/>
    </source>
</evidence>